<keyword evidence="1 2" id="KW-0732">Signal</keyword>
<dbReference type="InterPro" id="IPR001638">
    <property type="entry name" value="Solute-binding_3/MltF_N"/>
</dbReference>
<dbReference type="OrthoDB" id="5453329at2"/>
<feature type="chain" id="PRO_5016373062" evidence="2">
    <location>
        <begin position="26"/>
        <end position="253"/>
    </location>
</feature>
<dbReference type="PANTHER" id="PTHR35936:SF25">
    <property type="entry name" value="ABC TRANSPORTER SUBSTRATE-BINDING PROTEIN"/>
    <property type="match status" value="1"/>
</dbReference>
<evidence type="ECO:0000313" key="4">
    <source>
        <dbReference type="EMBL" id="BBD06857.1"/>
    </source>
</evidence>
<reference evidence="4 5" key="1">
    <citation type="journal article" date="2018" name="Sci. Adv.">
        <title>Multi-heme cytochromes provide a pathway for survival in energy-limited environments.</title>
        <authorList>
            <person name="Deng X."/>
            <person name="Dohmae N."/>
            <person name="Nealson K.H."/>
            <person name="Hashimoto K."/>
            <person name="Okamoto A."/>
        </authorList>
    </citation>
    <scope>NUCLEOTIDE SEQUENCE [LARGE SCALE GENOMIC DNA]</scope>
    <source>
        <strain evidence="4 5">IS5</strain>
    </source>
</reference>
<dbReference type="Gene3D" id="3.40.190.10">
    <property type="entry name" value="Periplasmic binding protein-like II"/>
    <property type="match status" value="2"/>
</dbReference>
<sequence length="253" mass="29558">MNSVRCCFCLFIVFMLFSLCLPGYAAQQSVRVAFSELPPWKIIEPEGEKTGVDTEFLWLVAKRMDLRLEFVEAPFVRGMRMLETGEVDMMTGVLRRGNREAFLHFIEPSYRHDSNKAFYLRKGQGHLIQSYADLYGLTIGVGRGGKYFPKFDNDLRIRKEAVSDGRQNIKKLLHGRFDAFIQTETAADYLIRKLNLEDNIEKAPYVYHEVQPVYMVLSKRSVFASRLGEFSQMVRDLLREGEYDRLRWRYLAH</sequence>
<keyword evidence="5" id="KW-1185">Reference proteome</keyword>
<name>A0A2Z6AUE7_9BACT</name>
<feature type="signal peptide" evidence="2">
    <location>
        <begin position="1"/>
        <end position="25"/>
    </location>
</feature>
<organism evidence="4 5">
    <name type="scientific">Desulfovibrio ferrophilus</name>
    <dbReference type="NCBI Taxonomy" id="241368"/>
    <lineage>
        <taxon>Bacteria</taxon>
        <taxon>Pseudomonadati</taxon>
        <taxon>Thermodesulfobacteriota</taxon>
        <taxon>Desulfovibrionia</taxon>
        <taxon>Desulfovibrionales</taxon>
        <taxon>Desulfovibrionaceae</taxon>
        <taxon>Desulfovibrio</taxon>
    </lineage>
</organism>
<evidence type="ECO:0000256" key="1">
    <source>
        <dbReference type="ARBA" id="ARBA00022729"/>
    </source>
</evidence>
<dbReference type="KEGG" id="dfl:DFE_0131"/>
<evidence type="ECO:0000256" key="2">
    <source>
        <dbReference type="SAM" id="SignalP"/>
    </source>
</evidence>
<proteinExistence type="predicted"/>
<dbReference type="AlphaFoldDB" id="A0A2Z6AUE7"/>
<evidence type="ECO:0000259" key="3">
    <source>
        <dbReference type="SMART" id="SM00062"/>
    </source>
</evidence>
<evidence type="ECO:0000313" key="5">
    <source>
        <dbReference type="Proteomes" id="UP000269883"/>
    </source>
</evidence>
<dbReference type="SMART" id="SM00062">
    <property type="entry name" value="PBPb"/>
    <property type="match status" value="1"/>
</dbReference>
<dbReference type="RefSeq" id="WP_126375658.1">
    <property type="nucleotide sequence ID" value="NZ_AP017378.1"/>
</dbReference>
<dbReference type="EMBL" id="AP017378">
    <property type="protein sequence ID" value="BBD06857.1"/>
    <property type="molecule type" value="Genomic_DNA"/>
</dbReference>
<accession>A0A2Z6AUE7</accession>
<feature type="domain" description="Solute-binding protein family 3/N-terminal" evidence="3">
    <location>
        <begin position="29"/>
        <end position="252"/>
    </location>
</feature>
<gene>
    <name evidence="4" type="ORF">DFE_0131</name>
</gene>
<dbReference type="Pfam" id="PF00497">
    <property type="entry name" value="SBP_bac_3"/>
    <property type="match status" value="1"/>
</dbReference>
<dbReference type="SUPFAM" id="SSF53850">
    <property type="entry name" value="Periplasmic binding protein-like II"/>
    <property type="match status" value="1"/>
</dbReference>
<dbReference type="Proteomes" id="UP000269883">
    <property type="component" value="Chromosome"/>
</dbReference>
<dbReference type="PANTHER" id="PTHR35936">
    <property type="entry name" value="MEMBRANE-BOUND LYTIC MUREIN TRANSGLYCOSYLASE F"/>
    <property type="match status" value="1"/>
</dbReference>
<protein>
    <submittedName>
        <fullName evidence="4">Extracellular solute-binding protein family 3</fullName>
    </submittedName>
</protein>